<sequence length="947" mass="107918">MAAEHDLPLTIVTVSAQRQKVEQYLHFANPPEFKDQKVNNWAEVKFLGRMGEYPLFALRIFPVRVSADHRTVQTLKSIEIKIGQYNQNLINTSLLKNRGRKTHLTDLLKSMVINSNQTLFPVEKNKLTITAASPNSTASALARWQTILQNEIIYKLSVTEEGIYHVSYDDLLKAGFPLNKIDPQRLHLYNKGKEIPVFIKGEHDHQFNEEDYLEFWGQSNERTFQKQFPELYSDPFSDENVYWLVYKANRGARLLQESGGISTSGDQLVISPFAFRDTLHVEKNRVSHKFGHSPELVNRPAYEIDGFYFDGGVSAPGGVGYDFVIPHPAEYGAEVVVKAMFRGKSFYDSQTNPLLGHKVTLKLRGKGNVAHLVGVVNPEDGWRDQSSWVITNADSAVKIDQSALNDGLNRLEVDMFQTGVTDIVVLNWFEVSYLRKYQAYNNFLKFHVDRDFFDGRYVKLGDRIQFNIDGFDKKDIEVYKIGISKITNVDIKPVKDEETKQFSYGISFQDEVVDPSTKYVALTSDQKKSVAKIEAFRPWKQEEPQLSLLEGSNQADFLIITHDIFKADCEKLKELKTQQGFKPEIVTVRDIYDQFNYGIKSPLAIKQFIRYAYKNWDQETPLEYVLLVGDASFNYRSNDDLVPTIFYNTVKFGSAESDYQYALLEGDDYLPEVIVARLPVNSTYELQNYLDKLEHFPEDPTGRWTNQTLFIAGYDGTKEYLTNKPVFRTQNLRLIQHKIPQSLFADQINSIENKARQPDPHFGSNQDVINAFNRGLSFINFVGHGGGAIWADAGLMGLDDVDCLENGYKLPFISSLTCFTASFANSGRYSLGEKLLLSEQKGAIAFLGASGVGWIYNDFAIAWSLPDYLWNGQWTFGQAIDLMKMFYLASPFYYTEEGRFYTFGYGSVSYSQVCQYNLLGDPSLKMPFPKNKLTIKVEPENALPGDS</sequence>
<dbReference type="GO" id="GO:0006508">
    <property type="term" value="P:proteolysis"/>
    <property type="evidence" value="ECO:0007669"/>
    <property type="project" value="InterPro"/>
</dbReference>
<dbReference type="Gene3D" id="3.40.50.1460">
    <property type="match status" value="1"/>
</dbReference>
<comment type="caution">
    <text evidence="3">The sequence shown here is derived from an EMBL/GenBank/DDBJ whole genome shotgun (WGS) entry which is preliminary data.</text>
</comment>
<dbReference type="SUPFAM" id="SSF52129">
    <property type="entry name" value="Caspase-like"/>
    <property type="match status" value="1"/>
</dbReference>
<dbReference type="Pfam" id="PF01364">
    <property type="entry name" value="Peptidase_C25"/>
    <property type="match status" value="1"/>
</dbReference>
<dbReference type="Gene3D" id="3.40.50.10390">
    <property type="entry name" value="Gingipain r, domain 1"/>
    <property type="match status" value="1"/>
</dbReference>
<gene>
    <name evidence="3" type="ORF">ENL21_02980</name>
</gene>
<dbReference type="InterPro" id="IPR029030">
    <property type="entry name" value="Caspase-like_dom_sf"/>
</dbReference>
<dbReference type="AlphaFoldDB" id="A0A7V5H2U1"/>
<feature type="non-terminal residue" evidence="3">
    <location>
        <position position="947"/>
    </location>
</feature>
<proteinExistence type="predicted"/>
<dbReference type="EMBL" id="DRTD01000213">
    <property type="protein sequence ID" value="HHE54720.1"/>
    <property type="molecule type" value="Genomic_DNA"/>
</dbReference>
<protein>
    <recommendedName>
        <fullName evidence="2">Gingipain domain-containing protein</fullName>
    </recommendedName>
</protein>
<dbReference type="CDD" id="cd02258">
    <property type="entry name" value="Peptidase_C25_N"/>
    <property type="match status" value="1"/>
</dbReference>
<evidence type="ECO:0000259" key="2">
    <source>
        <dbReference type="Pfam" id="PF01364"/>
    </source>
</evidence>
<dbReference type="Gene3D" id="2.60.40.3800">
    <property type="match status" value="1"/>
</dbReference>
<dbReference type="Proteomes" id="UP000886111">
    <property type="component" value="Unassembled WGS sequence"/>
</dbReference>
<dbReference type="GO" id="GO:0008234">
    <property type="term" value="F:cysteine-type peptidase activity"/>
    <property type="evidence" value="ECO:0007669"/>
    <property type="project" value="InterPro"/>
</dbReference>
<dbReference type="InterPro" id="IPR029031">
    <property type="entry name" value="Gingipain_N_sf"/>
</dbReference>
<organism evidence="3">
    <name type="scientific">Caldithrix abyssi</name>
    <dbReference type="NCBI Taxonomy" id="187145"/>
    <lineage>
        <taxon>Bacteria</taxon>
        <taxon>Pseudomonadati</taxon>
        <taxon>Calditrichota</taxon>
        <taxon>Calditrichia</taxon>
        <taxon>Calditrichales</taxon>
        <taxon>Calditrichaceae</taxon>
        <taxon>Caldithrix</taxon>
    </lineage>
</organism>
<name>A0A7V5H2U1_CALAY</name>
<evidence type="ECO:0000256" key="1">
    <source>
        <dbReference type="ARBA" id="ARBA00022729"/>
    </source>
</evidence>
<dbReference type="InterPro" id="IPR001769">
    <property type="entry name" value="Gingipain"/>
</dbReference>
<reference evidence="3" key="1">
    <citation type="journal article" date="2020" name="mSystems">
        <title>Genome- and Community-Level Interaction Insights into Carbon Utilization and Element Cycling Functions of Hydrothermarchaeota in Hydrothermal Sediment.</title>
        <authorList>
            <person name="Zhou Z."/>
            <person name="Liu Y."/>
            <person name="Xu W."/>
            <person name="Pan J."/>
            <person name="Luo Z.H."/>
            <person name="Li M."/>
        </authorList>
    </citation>
    <scope>NUCLEOTIDE SEQUENCE [LARGE SCALE GENOMIC DNA]</scope>
    <source>
        <strain evidence="3">HyVt-76</strain>
    </source>
</reference>
<dbReference type="InterPro" id="IPR038490">
    <property type="entry name" value="Gingipain_propep_sf"/>
</dbReference>
<feature type="domain" description="Gingipain" evidence="2">
    <location>
        <begin position="557"/>
        <end position="926"/>
    </location>
</feature>
<keyword evidence="1" id="KW-0732">Signal</keyword>
<evidence type="ECO:0000313" key="3">
    <source>
        <dbReference type="EMBL" id="HHE54720.1"/>
    </source>
</evidence>
<accession>A0A7V5H2U1</accession>